<keyword evidence="9 11" id="KW-0472">Membrane</keyword>
<comment type="subcellular location">
    <subcellularLocation>
        <location evidence="1 11">Cell outer membrane</location>
        <topology evidence="1 11">Multi-pass membrane protein</topology>
    </subcellularLocation>
</comment>
<keyword evidence="7" id="KW-0406">Ion transport</keyword>
<evidence type="ECO:0000256" key="9">
    <source>
        <dbReference type="ARBA" id="ARBA00023136"/>
    </source>
</evidence>
<dbReference type="KEGG" id="pmes:FX988_01783"/>
<proteinExistence type="inferred from homology"/>
<organism evidence="16 17">
    <name type="scientific">Paraglaciecola mesophila</name>
    <dbReference type="NCBI Taxonomy" id="197222"/>
    <lineage>
        <taxon>Bacteria</taxon>
        <taxon>Pseudomonadati</taxon>
        <taxon>Pseudomonadota</taxon>
        <taxon>Gammaproteobacteria</taxon>
        <taxon>Alteromonadales</taxon>
        <taxon>Alteromonadaceae</taxon>
        <taxon>Paraglaciecola</taxon>
    </lineage>
</organism>
<evidence type="ECO:0000256" key="11">
    <source>
        <dbReference type="PROSITE-ProRule" id="PRU01360"/>
    </source>
</evidence>
<keyword evidence="10 11" id="KW-0998">Cell outer membrane</keyword>
<keyword evidence="6" id="KW-0408">Iron</keyword>
<feature type="domain" description="TonB-dependent receptor-like beta-barrel" evidence="14">
    <location>
        <begin position="286"/>
        <end position="718"/>
    </location>
</feature>
<feature type="domain" description="TonB-dependent receptor plug" evidence="15">
    <location>
        <begin position="68"/>
        <end position="178"/>
    </location>
</feature>
<sequence>MQNTHILRDQTRSVTIKTFKYSPIALCLAAATTSMNVQAQENGPTATQDTSQYERVIVTSRKRSESMNDVPISINVVGEDLIENLGAVDFTDLLGVVPSLTAYENGPGRTRLSIRGVANGGGNDNDTQNQETVGIYLDEIPISMGGMNPELALFDLKRVEVLRGPQGTLFGAGSMTGTVRLVSNDPDLSTFKGKYELSASKIEHGSNNKSVKALVNVPIIDNELAVRVSGYYLDNGGYIDNSLTGEKNLNDGLSKGAKISALYIPTNELSVELSYIHHDYSDDGRPVDIDSTPLFVRDYPSFDGFDDTMDIANLTLTYDLDWAELTSSSSYFDRSIVNPRSLDLLFESALPPGITPHELIDFTDSEVFVQELRLASTTDSDLQWTVGAYADKKDVFYENTFPVPGADAILGVPSSAFGAPEDHLFYGFDDLTVKTYAFFGELYYDIGDLSITAGLRYFNWEQEIEFYQSGLFNGEANSDARPKGKVDGYNPKLNVSYHLNRDNLIYAQAAKGFRYGGINGAIPESVCADELAQVERDGGDTRFFEPDEIWNYEVGVKGSDTQGTVSYNATYFHIDWSDMQTSRSFECGFGFKENVGDATSKGVELEITVKPLDGLVLSAGGAYINTTLDADVPNLDAQKGDAAPFVPEISFTTSAEYSTELNKDLEGFGWVNVQYTDDRSTEFSEQNSNYRKMDAYTVANMRLGIRFSDYEISLFANNMFDDDGVVRAIGRPPFDPPASIRVTPRTIGMTFRGGF</sequence>
<dbReference type="Proteomes" id="UP000464524">
    <property type="component" value="Chromosome"/>
</dbReference>
<dbReference type="EMBL" id="CP047656">
    <property type="protein sequence ID" value="QHJ11549.1"/>
    <property type="molecule type" value="Genomic_DNA"/>
</dbReference>
<keyword evidence="16" id="KW-0675">Receptor</keyword>
<evidence type="ECO:0000256" key="2">
    <source>
        <dbReference type="ARBA" id="ARBA00022448"/>
    </source>
</evidence>
<dbReference type="PANTHER" id="PTHR32552">
    <property type="entry name" value="FERRICHROME IRON RECEPTOR-RELATED"/>
    <property type="match status" value="1"/>
</dbReference>
<keyword evidence="13" id="KW-0732">Signal</keyword>
<keyword evidence="5 11" id="KW-0812">Transmembrane</keyword>
<dbReference type="InterPro" id="IPR000531">
    <property type="entry name" value="Beta-barrel_TonB"/>
</dbReference>
<accession>A0A857JHP1</accession>
<keyword evidence="17" id="KW-1185">Reference proteome</keyword>
<evidence type="ECO:0000256" key="13">
    <source>
        <dbReference type="SAM" id="SignalP"/>
    </source>
</evidence>
<dbReference type="RefSeq" id="WP_160179273.1">
    <property type="nucleotide sequence ID" value="NZ_CP047656.1"/>
</dbReference>
<gene>
    <name evidence="16" type="ORF">FX988_01783</name>
</gene>
<keyword evidence="4" id="KW-0410">Iron transport</keyword>
<evidence type="ECO:0000256" key="12">
    <source>
        <dbReference type="RuleBase" id="RU003357"/>
    </source>
</evidence>
<dbReference type="Pfam" id="PF00593">
    <property type="entry name" value="TonB_dep_Rec_b-barrel"/>
    <property type="match status" value="1"/>
</dbReference>
<keyword evidence="8 12" id="KW-0798">TonB box</keyword>
<evidence type="ECO:0000256" key="1">
    <source>
        <dbReference type="ARBA" id="ARBA00004571"/>
    </source>
</evidence>
<evidence type="ECO:0000256" key="6">
    <source>
        <dbReference type="ARBA" id="ARBA00023004"/>
    </source>
</evidence>
<evidence type="ECO:0000313" key="17">
    <source>
        <dbReference type="Proteomes" id="UP000464524"/>
    </source>
</evidence>
<feature type="chain" id="PRO_5032864405" evidence="13">
    <location>
        <begin position="40"/>
        <end position="755"/>
    </location>
</feature>
<dbReference type="InterPro" id="IPR039426">
    <property type="entry name" value="TonB-dep_rcpt-like"/>
</dbReference>
<dbReference type="Pfam" id="PF07715">
    <property type="entry name" value="Plug"/>
    <property type="match status" value="1"/>
</dbReference>
<dbReference type="Gene3D" id="2.40.170.20">
    <property type="entry name" value="TonB-dependent receptor, beta-barrel domain"/>
    <property type="match status" value="1"/>
</dbReference>
<evidence type="ECO:0000256" key="3">
    <source>
        <dbReference type="ARBA" id="ARBA00022452"/>
    </source>
</evidence>
<feature type="signal peptide" evidence="13">
    <location>
        <begin position="1"/>
        <end position="39"/>
    </location>
</feature>
<dbReference type="OrthoDB" id="127311at2"/>
<evidence type="ECO:0000256" key="4">
    <source>
        <dbReference type="ARBA" id="ARBA00022496"/>
    </source>
</evidence>
<evidence type="ECO:0000259" key="15">
    <source>
        <dbReference type="Pfam" id="PF07715"/>
    </source>
</evidence>
<reference evidence="16 17" key="1">
    <citation type="submission" date="2019-12" db="EMBL/GenBank/DDBJ databases">
        <title>Genome sequencing and assembly of endphytes of Porphyra tenera.</title>
        <authorList>
            <person name="Park J.M."/>
            <person name="Shin R."/>
            <person name="Jo S.H."/>
        </authorList>
    </citation>
    <scope>NUCLEOTIDE SEQUENCE [LARGE SCALE GENOMIC DNA]</scope>
    <source>
        <strain evidence="16 17">GPM4</strain>
    </source>
</reference>
<dbReference type="InterPro" id="IPR036942">
    <property type="entry name" value="Beta-barrel_TonB_sf"/>
</dbReference>
<dbReference type="InterPro" id="IPR012910">
    <property type="entry name" value="Plug_dom"/>
</dbReference>
<dbReference type="PANTHER" id="PTHR32552:SF81">
    <property type="entry name" value="TONB-DEPENDENT OUTER MEMBRANE RECEPTOR"/>
    <property type="match status" value="1"/>
</dbReference>
<keyword evidence="2 11" id="KW-0813">Transport</keyword>
<dbReference type="AlphaFoldDB" id="A0A857JHP1"/>
<evidence type="ECO:0000256" key="10">
    <source>
        <dbReference type="ARBA" id="ARBA00023237"/>
    </source>
</evidence>
<evidence type="ECO:0000256" key="7">
    <source>
        <dbReference type="ARBA" id="ARBA00023065"/>
    </source>
</evidence>
<evidence type="ECO:0000313" key="16">
    <source>
        <dbReference type="EMBL" id="QHJ11549.1"/>
    </source>
</evidence>
<comment type="similarity">
    <text evidence="11 12">Belongs to the TonB-dependent receptor family.</text>
</comment>
<protein>
    <submittedName>
        <fullName evidence="16">Pesticin receptor</fullName>
    </submittedName>
</protein>
<evidence type="ECO:0000256" key="8">
    <source>
        <dbReference type="ARBA" id="ARBA00023077"/>
    </source>
</evidence>
<dbReference type="GO" id="GO:0006826">
    <property type="term" value="P:iron ion transport"/>
    <property type="evidence" value="ECO:0007669"/>
    <property type="project" value="UniProtKB-KW"/>
</dbReference>
<evidence type="ECO:0000256" key="5">
    <source>
        <dbReference type="ARBA" id="ARBA00022692"/>
    </source>
</evidence>
<keyword evidence="3 11" id="KW-1134">Transmembrane beta strand</keyword>
<dbReference type="PROSITE" id="PS52016">
    <property type="entry name" value="TONB_DEPENDENT_REC_3"/>
    <property type="match status" value="1"/>
</dbReference>
<dbReference type="SUPFAM" id="SSF56935">
    <property type="entry name" value="Porins"/>
    <property type="match status" value="1"/>
</dbReference>
<evidence type="ECO:0000259" key="14">
    <source>
        <dbReference type="Pfam" id="PF00593"/>
    </source>
</evidence>
<name>A0A857JHP1_9ALTE</name>
<dbReference type="GO" id="GO:0009279">
    <property type="term" value="C:cell outer membrane"/>
    <property type="evidence" value="ECO:0007669"/>
    <property type="project" value="UniProtKB-SubCell"/>
</dbReference>